<protein>
    <recommendedName>
        <fullName evidence="3">N-acetylglucosamine-induced protein 1</fullName>
    </recommendedName>
</protein>
<dbReference type="InterPro" id="IPR022036">
    <property type="entry name" value="DUF3605"/>
</dbReference>
<evidence type="ECO:0000313" key="2">
    <source>
        <dbReference type="RefSeq" id="XP_030985521.1"/>
    </source>
</evidence>
<evidence type="ECO:0000313" key="1">
    <source>
        <dbReference type="Proteomes" id="UP000515153"/>
    </source>
</evidence>
<keyword evidence="1" id="KW-1185">Reference proteome</keyword>
<dbReference type="Proteomes" id="UP000515153">
    <property type="component" value="Unplaced"/>
</dbReference>
<reference evidence="2" key="3">
    <citation type="submission" date="2025-08" db="UniProtKB">
        <authorList>
            <consortium name="RefSeq"/>
        </authorList>
    </citation>
    <scope>IDENTIFICATION</scope>
    <source>
        <strain evidence="2">NI907</strain>
    </source>
</reference>
<gene>
    <name evidence="2" type="ORF">PgNI_03864</name>
</gene>
<dbReference type="Pfam" id="PF12239">
    <property type="entry name" value="DUF3605"/>
    <property type="match status" value="1"/>
</dbReference>
<dbReference type="GeneID" id="41958826"/>
<name>A0A6P8BEI4_PYRGI</name>
<dbReference type="GO" id="GO:0006044">
    <property type="term" value="P:N-acetylglucosamine metabolic process"/>
    <property type="evidence" value="ECO:0007669"/>
    <property type="project" value="TreeGrafter"/>
</dbReference>
<dbReference type="AlphaFoldDB" id="A0A6P8BEI4"/>
<reference evidence="2" key="1">
    <citation type="journal article" date="2019" name="Mol. Biol. Evol.">
        <title>Blast fungal genomes show frequent chromosomal changes, gene gains and losses, and effector gene turnover.</title>
        <authorList>
            <person name="Gomez Luciano L.B."/>
            <person name="Jason Tsai I."/>
            <person name="Chuma I."/>
            <person name="Tosa Y."/>
            <person name="Chen Y.H."/>
            <person name="Li J.Y."/>
            <person name="Li M.Y."/>
            <person name="Jade Lu M.Y."/>
            <person name="Nakayashiki H."/>
            <person name="Li W.H."/>
        </authorList>
    </citation>
    <scope>NUCLEOTIDE SEQUENCE</scope>
    <source>
        <strain evidence="2">NI907</strain>
    </source>
</reference>
<proteinExistence type="predicted"/>
<dbReference type="KEGG" id="pgri:PgNI_03864"/>
<reference evidence="2" key="2">
    <citation type="submission" date="2019-10" db="EMBL/GenBank/DDBJ databases">
        <authorList>
            <consortium name="NCBI Genome Project"/>
        </authorList>
    </citation>
    <scope>NUCLEOTIDE SEQUENCE</scope>
    <source>
        <strain evidence="2">NI907</strain>
    </source>
</reference>
<sequence>MSSGGMPYWNVNVPEDQRSVECPEFLISLSDKDRTIINTPDADYRADSWEQVKKKVSTNRLDLFRRKPSDLRRYLEYTWRLRRDHGSVMHFILTQRLHWEIPIKPTSVIPFENPTDYKILRNDWPYGIDERIVHLVVWTRFELTEDPATGDLTDESRKEIDQFVNNTFSQHVPPDQYIWFKNWRSLKSVQAVEHFHVMLFEPDPSFISHITNGDIPLCEKVQSQSCRIFGQDSS</sequence>
<accession>A0A6P8BEI4</accession>
<dbReference type="GO" id="GO:0005737">
    <property type="term" value="C:cytoplasm"/>
    <property type="evidence" value="ECO:0007669"/>
    <property type="project" value="TreeGrafter"/>
</dbReference>
<organism evidence="1 2">
    <name type="scientific">Pyricularia grisea</name>
    <name type="common">Crabgrass-specific blast fungus</name>
    <name type="synonym">Magnaporthe grisea</name>
    <dbReference type="NCBI Taxonomy" id="148305"/>
    <lineage>
        <taxon>Eukaryota</taxon>
        <taxon>Fungi</taxon>
        <taxon>Dikarya</taxon>
        <taxon>Ascomycota</taxon>
        <taxon>Pezizomycotina</taxon>
        <taxon>Sordariomycetes</taxon>
        <taxon>Sordariomycetidae</taxon>
        <taxon>Magnaporthales</taxon>
        <taxon>Pyriculariaceae</taxon>
        <taxon>Pyricularia</taxon>
    </lineage>
</organism>
<evidence type="ECO:0008006" key="3">
    <source>
        <dbReference type="Google" id="ProtNLM"/>
    </source>
</evidence>
<dbReference type="RefSeq" id="XP_030985521.1">
    <property type="nucleotide sequence ID" value="XM_031123917.1"/>
</dbReference>
<dbReference type="PANTHER" id="PTHR35020:SF4">
    <property type="entry name" value="N-ACETYLGLUCOSAMINE-INDUCED PROTEIN 1"/>
    <property type="match status" value="1"/>
</dbReference>
<dbReference type="PANTHER" id="PTHR35020">
    <property type="entry name" value="N-ACETYLGLUCOSAMINE-INDUCED PROTEIN 1"/>
    <property type="match status" value="1"/>
</dbReference>